<gene>
    <name evidence="1" type="ORF">CK936_16785</name>
</gene>
<evidence type="ECO:0000313" key="2">
    <source>
        <dbReference type="Proteomes" id="UP000218944"/>
    </source>
</evidence>
<dbReference type="Proteomes" id="UP000218944">
    <property type="component" value="Unassembled WGS sequence"/>
</dbReference>
<dbReference type="GO" id="GO:0008237">
    <property type="term" value="F:metallopeptidase activity"/>
    <property type="evidence" value="ECO:0007669"/>
    <property type="project" value="InterPro"/>
</dbReference>
<evidence type="ECO:0000313" key="1">
    <source>
        <dbReference type="EMBL" id="PAU47784.1"/>
    </source>
</evidence>
<dbReference type="EMBL" id="NSJV01000331">
    <property type="protein sequence ID" value="PAU47784.1"/>
    <property type="molecule type" value="Genomic_DNA"/>
</dbReference>
<keyword evidence="2" id="KW-1185">Reference proteome</keyword>
<dbReference type="AlphaFoldDB" id="A0A2A2D8D3"/>
<dbReference type="RefSeq" id="WP_095581774.1">
    <property type="nucleotide sequence ID" value="NZ_NSJV01000331.1"/>
</dbReference>
<sequence length="661" mass="71337">MHGRYRGGSGNQRLELRVDVDGARPLGKVSGDFFGTSGATTSYAGSFVVHDPVVSRSPSEVVIEGRGTFTAPAAFPVVRVTVPRVPSDRPPAAAEVRFSGAAGQAGAAFTCAFESPFFRTVEWEQDSVAGKAPFVSYDTGSLPRPAGSPPRVLTVPGAYAEAGVELLVSGGANVIADSPDGWTDRELHAAMQSQFSRWRNAPQWKVWLLVAGSYAEMAGVRGIMFDARDAFQRQGCAVFHDQIQGADAASRRAQLRTYVHELGHSFNLLHSWQKNLARPPAPLGPNSGLGDLSWMNYPQNYDPGSGGPSGTAAYWAAFPFRFTPDEILHLRHGFYRNVAMGASPFRTGSADAELFAPPLADGSGLRLTLRARSAFAYGEPVVVELALATTDPRGRSTHAFLHPDDDMTDVLIRQPSGRTVLHRPLLRRCVDERRTVRLDADRPSVHTSAYIGYGQDGHHFAQPGTYLLRARYVASDGSRVVSPALRIVVRHPLSEADEHVAELMTGEEQGALLALRGSDAPSLRAGNDAFDEVVERYPRHRLAVHARLVKGLNAESEFKSIAPGGAGLTVRPADAGEGVRQLSSVAEDSLRGRGVDDITLDLVMRRLARAHARLGDLDRAGAVLDRAVRHFSATAYRPHVVDAVHGRLEATRAELTAEFGT</sequence>
<dbReference type="SUPFAM" id="SSF55486">
    <property type="entry name" value="Metalloproteases ('zincins'), catalytic domain"/>
    <property type="match status" value="1"/>
</dbReference>
<proteinExistence type="predicted"/>
<accession>A0A2A2D8D3</accession>
<reference evidence="1 2" key="1">
    <citation type="submission" date="2017-08" db="EMBL/GenBank/DDBJ databases">
        <title>Genome sequence of Streptomyces albireticuli NRRL B-1670.</title>
        <authorList>
            <person name="Graham D.E."/>
            <person name="Mahan K.M."/>
            <person name="Klingeman D.M."/>
            <person name="Hettich R.L."/>
            <person name="Parry R.J."/>
            <person name="Spain J.C."/>
        </authorList>
    </citation>
    <scope>NUCLEOTIDE SEQUENCE [LARGE SCALE GENOMIC DNA]</scope>
    <source>
        <strain evidence="1 2">NRRL B-1670</strain>
    </source>
</reference>
<protein>
    <submittedName>
        <fullName evidence="1">Uncharacterized protein</fullName>
    </submittedName>
</protein>
<name>A0A2A2D8D3_9ACTN</name>
<dbReference type="InterPro" id="IPR024079">
    <property type="entry name" value="MetalloPept_cat_dom_sf"/>
</dbReference>
<comment type="caution">
    <text evidence="1">The sequence shown here is derived from an EMBL/GenBank/DDBJ whole genome shotgun (WGS) entry which is preliminary data.</text>
</comment>
<dbReference type="Gene3D" id="3.40.390.10">
    <property type="entry name" value="Collagenase (Catalytic Domain)"/>
    <property type="match status" value="1"/>
</dbReference>
<organism evidence="1 2">
    <name type="scientific">Streptomyces albireticuli</name>
    <dbReference type="NCBI Taxonomy" id="1940"/>
    <lineage>
        <taxon>Bacteria</taxon>
        <taxon>Bacillati</taxon>
        <taxon>Actinomycetota</taxon>
        <taxon>Actinomycetes</taxon>
        <taxon>Kitasatosporales</taxon>
        <taxon>Streptomycetaceae</taxon>
        <taxon>Streptomyces</taxon>
    </lineage>
</organism>